<name>G7YQL5_CLOSI</name>
<dbReference type="AlphaFoldDB" id="G7YQL5"/>
<evidence type="ECO:0000313" key="1">
    <source>
        <dbReference type="EMBL" id="GAA55245.1"/>
    </source>
</evidence>
<dbReference type="EMBL" id="DF143984">
    <property type="protein sequence ID" value="GAA55245.1"/>
    <property type="molecule type" value="Genomic_DNA"/>
</dbReference>
<accession>G7YQL5</accession>
<dbReference type="Proteomes" id="UP000008909">
    <property type="component" value="Unassembled WGS sequence"/>
</dbReference>
<organism evidence="1 2">
    <name type="scientific">Clonorchis sinensis</name>
    <name type="common">Chinese liver fluke</name>
    <dbReference type="NCBI Taxonomy" id="79923"/>
    <lineage>
        <taxon>Eukaryota</taxon>
        <taxon>Metazoa</taxon>
        <taxon>Spiralia</taxon>
        <taxon>Lophotrochozoa</taxon>
        <taxon>Platyhelminthes</taxon>
        <taxon>Trematoda</taxon>
        <taxon>Digenea</taxon>
        <taxon>Opisthorchiida</taxon>
        <taxon>Opisthorchiata</taxon>
        <taxon>Opisthorchiidae</taxon>
        <taxon>Clonorchis</taxon>
    </lineage>
</organism>
<reference evidence="1" key="1">
    <citation type="journal article" date="2011" name="Genome Biol.">
        <title>The draft genome of the carcinogenic human liver fluke Clonorchis sinensis.</title>
        <authorList>
            <person name="Wang X."/>
            <person name="Chen W."/>
            <person name="Huang Y."/>
            <person name="Sun J."/>
            <person name="Men J."/>
            <person name="Liu H."/>
            <person name="Luo F."/>
            <person name="Guo L."/>
            <person name="Lv X."/>
            <person name="Deng C."/>
            <person name="Zhou C."/>
            <person name="Fan Y."/>
            <person name="Li X."/>
            <person name="Huang L."/>
            <person name="Hu Y."/>
            <person name="Liang C."/>
            <person name="Hu X."/>
            <person name="Xu J."/>
            <person name="Yu X."/>
        </authorList>
    </citation>
    <scope>NUCLEOTIDE SEQUENCE [LARGE SCALE GENOMIC DNA]</scope>
    <source>
        <strain evidence="1">Henan</strain>
    </source>
</reference>
<gene>
    <name evidence="1" type="ORF">CLF_107447</name>
</gene>
<reference key="2">
    <citation type="submission" date="2011-10" db="EMBL/GenBank/DDBJ databases">
        <title>The genome and transcriptome sequence of Clonorchis sinensis provide insights into the carcinogenic liver fluke.</title>
        <authorList>
            <person name="Wang X."/>
            <person name="Huang Y."/>
            <person name="Chen W."/>
            <person name="Liu H."/>
            <person name="Guo L."/>
            <person name="Chen Y."/>
            <person name="Luo F."/>
            <person name="Zhou W."/>
            <person name="Sun J."/>
            <person name="Mao Q."/>
            <person name="Liang P."/>
            <person name="Zhou C."/>
            <person name="Tian Y."/>
            <person name="Men J."/>
            <person name="Lv X."/>
            <person name="Huang L."/>
            <person name="Zhou J."/>
            <person name="Hu Y."/>
            <person name="Li R."/>
            <person name="Zhang F."/>
            <person name="Lei H."/>
            <person name="Li X."/>
            <person name="Hu X."/>
            <person name="Liang C."/>
            <person name="Xu J."/>
            <person name="Wu Z."/>
            <person name="Yu X."/>
        </authorList>
    </citation>
    <scope>NUCLEOTIDE SEQUENCE</scope>
    <source>
        <strain>Henan</strain>
    </source>
</reference>
<keyword evidence="2" id="KW-1185">Reference proteome</keyword>
<sequence>MCLRKTLSQLNAGKDTHTGLSVMGEYSTEESYENSYGAIRWSSNFFHPDAIFEVRYKQAAIFGSLVTFEELAMKFAILFSLSHWKPLERHRKSLVSYPRYHPYSRIQHKRHLNTRLEKSTRYSVSGLVSGLGLVLRWLGGRHDKRYDRCVRKGFKTN</sequence>
<proteinExistence type="predicted"/>
<protein>
    <submittedName>
        <fullName evidence="1">Uncharacterized protein</fullName>
    </submittedName>
</protein>
<evidence type="ECO:0000313" key="2">
    <source>
        <dbReference type="Proteomes" id="UP000008909"/>
    </source>
</evidence>